<dbReference type="InterPro" id="IPR004220">
    <property type="entry name" value="5-COMe_2-OHmuconate_Isoase"/>
</dbReference>
<organism evidence="1 2">
    <name type="scientific">Vibrio agarilyticus</name>
    <dbReference type="NCBI Taxonomy" id="2726741"/>
    <lineage>
        <taxon>Bacteria</taxon>
        <taxon>Pseudomonadati</taxon>
        <taxon>Pseudomonadota</taxon>
        <taxon>Gammaproteobacteria</taxon>
        <taxon>Vibrionales</taxon>
        <taxon>Vibrionaceae</taxon>
        <taxon>Vibrio</taxon>
    </lineage>
</organism>
<dbReference type="PANTHER" id="PTHR37950:SF1">
    <property type="entry name" value="4-HYDROXYPHENYLACETATE CATABOLISM PROTEIN"/>
    <property type="match status" value="1"/>
</dbReference>
<dbReference type="EMBL" id="JABAIK010000010">
    <property type="protein sequence ID" value="NLS13512.1"/>
    <property type="molecule type" value="Genomic_DNA"/>
</dbReference>
<dbReference type="PANTHER" id="PTHR37950">
    <property type="entry name" value="4-HYDROXYPHENYLACETATE CATABOLISM PROTEIN"/>
    <property type="match status" value="1"/>
</dbReference>
<dbReference type="AlphaFoldDB" id="A0A7X8TR85"/>
<dbReference type="Pfam" id="PF02962">
    <property type="entry name" value="CHMI"/>
    <property type="match status" value="1"/>
</dbReference>
<keyword evidence="1" id="KW-0413">Isomerase</keyword>
<dbReference type="Gene3D" id="3.30.429.10">
    <property type="entry name" value="Macrophage Migration Inhibitory Factor"/>
    <property type="match status" value="1"/>
</dbReference>
<dbReference type="SUPFAM" id="SSF55331">
    <property type="entry name" value="Tautomerase/MIF"/>
    <property type="match status" value="1"/>
</dbReference>
<gene>
    <name evidence="1" type="ORF">HGP28_11475</name>
</gene>
<accession>A0A7X8TR85</accession>
<dbReference type="Proteomes" id="UP000535589">
    <property type="component" value="Unassembled WGS sequence"/>
</dbReference>
<comment type="caution">
    <text evidence="1">The sequence shown here is derived from an EMBL/GenBank/DDBJ whole genome shotgun (WGS) entry which is preliminary data.</text>
</comment>
<dbReference type="GO" id="GO:0008704">
    <property type="term" value="F:5-carboxymethyl-2-hydroxymuconate delta-isomerase activity"/>
    <property type="evidence" value="ECO:0007669"/>
    <property type="project" value="InterPro"/>
</dbReference>
<dbReference type="CDD" id="cd00580">
    <property type="entry name" value="CHMI"/>
    <property type="match status" value="1"/>
</dbReference>
<dbReference type="InterPro" id="IPR014347">
    <property type="entry name" value="Tautomerase/MIF_sf"/>
</dbReference>
<dbReference type="RefSeq" id="WP_168836609.1">
    <property type="nucleotide sequence ID" value="NZ_JABAIK010000010.1"/>
</dbReference>
<evidence type="ECO:0000313" key="1">
    <source>
        <dbReference type="EMBL" id="NLS13512.1"/>
    </source>
</evidence>
<protein>
    <submittedName>
        <fullName evidence="1">5-carboxymethyl-2-hydroxymuconate Delta-isomerase</fullName>
    </submittedName>
</protein>
<proteinExistence type="predicted"/>
<keyword evidence="2" id="KW-1185">Reference proteome</keyword>
<sequence length="116" mass="12911">MPNLVLEYSNSAEERVSMPALLADLHHVMLQSGLFEASSVKSRTLRGHQWLIGEEGDSVDFIHVTVELLVGRSDEQKSELADALITTLSHSASHIRTLTVNLRDMEPCGFRKVINL</sequence>
<reference evidence="1 2" key="1">
    <citation type="submission" date="2020-04" db="EMBL/GenBank/DDBJ databases">
        <title>Vibrio sp. SM6, a novel species isolated from seawater.</title>
        <authorList>
            <person name="Wang X."/>
        </authorList>
    </citation>
    <scope>NUCLEOTIDE SEQUENCE [LARGE SCALE GENOMIC DNA]</scope>
    <source>
        <strain evidence="1 2">SM6</strain>
    </source>
</reference>
<name>A0A7X8TR85_9VIBR</name>
<evidence type="ECO:0000313" key="2">
    <source>
        <dbReference type="Proteomes" id="UP000535589"/>
    </source>
</evidence>